<feature type="signal peptide" evidence="1">
    <location>
        <begin position="1"/>
        <end position="21"/>
    </location>
</feature>
<dbReference type="EMBL" id="JAKILK010000004">
    <property type="protein sequence ID" value="MCL1117474.1"/>
    <property type="molecule type" value="Genomic_DNA"/>
</dbReference>
<evidence type="ECO:0000313" key="2">
    <source>
        <dbReference type="EMBL" id="MCL1117474.1"/>
    </source>
</evidence>
<evidence type="ECO:0000313" key="3">
    <source>
        <dbReference type="Proteomes" id="UP001203212"/>
    </source>
</evidence>
<sequence length="426" mass="48274">MMKLWCLSLVLYCAAVFDTDASTHQAIEQLTVSSSDNPQQAGTKVNQTSTDPDAEFIALPFIFSTETLSTAMGGAAVIKHAGQPQAAALGIGLYSSNDSWIGFLGLYNYQIPTMEQWLFSFETYQGHYEEGIYFLDDNTVSNQQPEKTISEGDEGLSRLHLKYILPFATGANGAKSTILERRDDISWNPLASGVSSIKITPYSQHRTLAVNDQLADKARGLELKFEWDNRDSQNDSKEGSKTSVKIKHGLAIDNDPHWTLWEFEQSLFYNIGSNPWFEEQVLAANVFVADTPTWNDFDNSTQDYRRPPSFAGVYLGGYDRSRGYSTKSFTGRSAVNYALEYRIKPQWQPLQNWPVFNLYHIPWWQWVMFAEVGKVTNEFDVQALHTDMHHTFGIGARFEIENIVVRTEFAFGSAESEFWVMVNQPF</sequence>
<evidence type="ECO:0000256" key="1">
    <source>
        <dbReference type="SAM" id="SignalP"/>
    </source>
</evidence>
<feature type="chain" id="PRO_5045366286" description="BamA/TamA family outer membrane protein" evidence="1">
    <location>
        <begin position="22"/>
        <end position="426"/>
    </location>
</feature>
<name>A0ABT0L182_9GAMM</name>
<evidence type="ECO:0008006" key="4">
    <source>
        <dbReference type="Google" id="ProtNLM"/>
    </source>
</evidence>
<dbReference type="RefSeq" id="WP_188840883.1">
    <property type="nucleotide sequence ID" value="NZ_BMOT01000004.1"/>
</dbReference>
<accession>A0ABT0L182</accession>
<dbReference type="Proteomes" id="UP001203212">
    <property type="component" value="Unassembled WGS sequence"/>
</dbReference>
<protein>
    <recommendedName>
        <fullName evidence="4">BamA/TamA family outer membrane protein</fullName>
    </recommendedName>
</protein>
<comment type="caution">
    <text evidence="2">The sequence shown here is derived from an EMBL/GenBank/DDBJ whole genome shotgun (WGS) entry which is preliminary data.</text>
</comment>
<gene>
    <name evidence="2" type="ORF">L2689_09490</name>
</gene>
<keyword evidence="3" id="KW-1185">Reference proteome</keyword>
<keyword evidence="1" id="KW-0732">Signal</keyword>
<dbReference type="Gene3D" id="2.40.160.50">
    <property type="entry name" value="membrane protein fhac: a member of the omp85/tpsb transporter family"/>
    <property type="match status" value="1"/>
</dbReference>
<organism evidence="2 3">
    <name type="scientific">Shewanella aestuarii</name>
    <dbReference type="NCBI Taxonomy" id="1028752"/>
    <lineage>
        <taxon>Bacteria</taxon>
        <taxon>Pseudomonadati</taxon>
        <taxon>Pseudomonadota</taxon>
        <taxon>Gammaproteobacteria</taxon>
        <taxon>Alteromonadales</taxon>
        <taxon>Shewanellaceae</taxon>
        <taxon>Shewanella</taxon>
    </lineage>
</organism>
<reference evidence="2 3" key="1">
    <citation type="submission" date="2022-01" db="EMBL/GenBank/DDBJ databases">
        <title>Whole genome-based taxonomy of the Shewanellaceae.</title>
        <authorList>
            <person name="Martin-Rodriguez A.J."/>
        </authorList>
    </citation>
    <scope>NUCLEOTIDE SEQUENCE [LARGE SCALE GENOMIC DNA]</scope>
    <source>
        <strain evidence="2 3">JCM 17801</strain>
    </source>
</reference>
<proteinExistence type="predicted"/>